<dbReference type="KEGG" id="nla:NLA_8840"/>
<dbReference type="AlphaFoldDB" id="E4ZCN2"/>
<protein>
    <submittedName>
        <fullName evidence="1">Uncharacterized protein</fullName>
    </submittedName>
</protein>
<evidence type="ECO:0000313" key="2">
    <source>
        <dbReference type="Proteomes" id="UP000008723"/>
    </source>
</evidence>
<name>E4ZCN2_NEIL0</name>
<sequence length="38" mass="4242">MNFPKKRDVTSINIYKNSINSINTSGNEKSQNNALNSV</sequence>
<gene>
    <name evidence="1" type="ordered locus">NLA_8840</name>
</gene>
<dbReference type="EMBL" id="FN995097">
    <property type="protein sequence ID" value="CBN87114.1"/>
    <property type="molecule type" value="Genomic_DNA"/>
</dbReference>
<accession>E4ZCN2</accession>
<dbReference type="Proteomes" id="UP000008723">
    <property type="component" value="Chromosome"/>
</dbReference>
<dbReference type="HOGENOM" id="CLU_3330592_0_0_4"/>
<evidence type="ECO:0000313" key="1">
    <source>
        <dbReference type="EMBL" id="CBN87114.1"/>
    </source>
</evidence>
<reference evidence="1 2" key="1">
    <citation type="journal article" date="2010" name="BMC Genomics">
        <title>Independent evolution of the core and accessory gene sets in the genus Neisseria: insights gained from the genome of Neisseria lactamica isolate 020-06.</title>
        <authorList>
            <person name="Bennett J.S."/>
            <person name="Bentley S.D."/>
            <person name="Vernikos G.S."/>
            <person name="Quail M.A."/>
            <person name="Cherevach I."/>
            <person name="White B."/>
            <person name="Parkhill J."/>
            <person name="Maiden M.C."/>
        </authorList>
    </citation>
    <scope>NUCLEOTIDE SEQUENCE [LARGE SCALE GENOMIC DNA]</scope>
    <source>
        <strain evidence="1 2">020-06</strain>
    </source>
</reference>
<proteinExistence type="predicted"/>
<organism evidence="1 2">
    <name type="scientific">Neisseria lactamica (strain 020-06)</name>
    <dbReference type="NCBI Taxonomy" id="489653"/>
    <lineage>
        <taxon>Bacteria</taxon>
        <taxon>Pseudomonadati</taxon>
        <taxon>Pseudomonadota</taxon>
        <taxon>Betaproteobacteria</taxon>
        <taxon>Neisseriales</taxon>
        <taxon>Neisseriaceae</taxon>
        <taxon>Neisseria</taxon>
    </lineage>
</organism>